<dbReference type="EMBL" id="CAJVPT010063193">
    <property type="protein sequence ID" value="CAG8768200.1"/>
    <property type="molecule type" value="Genomic_DNA"/>
</dbReference>
<sequence>NEARKSRLPAFWLPSLTPESKAGLMSLQDVKLQTICQASEPSHPLLMKHLIPVDFTTISASSSKTSEASSSKSKAEVTLLTNPLRNVVMKPCGHVICKTCTDSLVTPSSQCVKCDAKLGPKDTIELLRE</sequence>
<accession>A0ACA9QXH3</accession>
<name>A0ACA9QXH3_9GLOM</name>
<organism evidence="1 2">
    <name type="scientific">Acaulospora colombiana</name>
    <dbReference type="NCBI Taxonomy" id="27376"/>
    <lineage>
        <taxon>Eukaryota</taxon>
        <taxon>Fungi</taxon>
        <taxon>Fungi incertae sedis</taxon>
        <taxon>Mucoromycota</taxon>
        <taxon>Glomeromycotina</taxon>
        <taxon>Glomeromycetes</taxon>
        <taxon>Diversisporales</taxon>
        <taxon>Acaulosporaceae</taxon>
        <taxon>Acaulospora</taxon>
    </lineage>
</organism>
<evidence type="ECO:0000313" key="1">
    <source>
        <dbReference type="EMBL" id="CAG8768200.1"/>
    </source>
</evidence>
<reference evidence="1" key="1">
    <citation type="submission" date="2021-06" db="EMBL/GenBank/DDBJ databases">
        <authorList>
            <person name="Kallberg Y."/>
            <person name="Tangrot J."/>
            <person name="Rosling A."/>
        </authorList>
    </citation>
    <scope>NUCLEOTIDE SEQUENCE</scope>
    <source>
        <strain evidence="1">CL356</strain>
    </source>
</reference>
<protein>
    <submittedName>
        <fullName evidence="1">10557_t:CDS:1</fullName>
    </submittedName>
</protein>
<keyword evidence="2" id="KW-1185">Reference proteome</keyword>
<proteinExistence type="predicted"/>
<comment type="caution">
    <text evidence="1">The sequence shown here is derived from an EMBL/GenBank/DDBJ whole genome shotgun (WGS) entry which is preliminary data.</text>
</comment>
<gene>
    <name evidence="1" type="ORF">ACOLOM_LOCUS13597</name>
</gene>
<dbReference type="Proteomes" id="UP000789525">
    <property type="component" value="Unassembled WGS sequence"/>
</dbReference>
<feature type="non-terminal residue" evidence="1">
    <location>
        <position position="1"/>
    </location>
</feature>
<evidence type="ECO:0000313" key="2">
    <source>
        <dbReference type="Proteomes" id="UP000789525"/>
    </source>
</evidence>
<feature type="non-terminal residue" evidence="1">
    <location>
        <position position="129"/>
    </location>
</feature>